<sequence length="212" mass="25484">MNIIRPSSESQRIVVLLREYLTISKSWDSKKELLIQHANHLMNLLNQRERIIPFEAPPDNLKIKYDEDTVYNLLRQQNFQMNEYSDRISGIIRELHLLYQSIDKIKTQLIGIDQYQSNNLDPNFNMVHITSFQAKECLEWVDNLLMQFYYPYLSQVQMTKLEFNHQHDSVKFELLYDQFQYSKGIQVRNSVETMIQDRLNLSVQMNKFLQDR</sequence>
<reference evidence="1 2" key="1">
    <citation type="journal article" date="2015" name="Genome Biol. Evol.">
        <title>Phylogenomic analyses indicate that early fungi evolved digesting cell walls of algal ancestors of land plants.</title>
        <authorList>
            <person name="Chang Y."/>
            <person name="Wang S."/>
            <person name="Sekimoto S."/>
            <person name="Aerts A.L."/>
            <person name="Choi C."/>
            <person name="Clum A."/>
            <person name="LaButti K.M."/>
            <person name="Lindquist E.A."/>
            <person name="Yee Ngan C."/>
            <person name="Ohm R.A."/>
            <person name="Salamov A.A."/>
            <person name="Grigoriev I.V."/>
            <person name="Spatafora J.W."/>
            <person name="Berbee M.L."/>
        </authorList>
    </citation>
    <scope>NUCLEOTIDE SEQUENCE [LARGE SCALE GENOMIC DNA]</scope>
    <source>
        <strain evidence="1 2">NRRL 28638</strain>
    </source>
</reference>
<name>A0A137P306_CONC2</name>
<dbReference type="AlphaFoldDB" id="A0A137P306"/>
<protein>
    <submittedName>
        <fullName evidence="1">Uncharacterized protein</fullName>
    </submittedName>
</protein>
<dbReference type="Proteomes" id="UP000070444">
    <property type="component" value="Unassembled WGS sequence"/>
</dbReference>
<dbReference type="EMBL" id="KQ964536">
    <property type="protein sequence ID" value="KXN69405.1"/>
    <property type="molecule type" value="Genomic_DNA"/>
</dbReference>
<accession>A0A137P306</accession>
<proteinExistence type="predicted"/>
<keyword evidence="2" id="KW-1185">Reference proteome</keyword>
<evidence type="ECO:0000313" key="2">
    <source>
        <dbReference type="Proteomes" id="UP000070444"/>
    </source>
</evidence>
<evidence type="ECO:0000313" key="1">
    <source>
        <dbReference type="EMBL" id="KXN69405.1"/>
    </source>
</evidence>
<gene>
    <name evidence="1" type="ORF">CONCODRAFT_79332</name>
</gene>
<organism evidence="1 2">
    <name type="scientific">Conidiobolus coronatus (strain ATCC 28846 / CBS 209.66 / NRRL 28638)</name>
    <name type="common">Delacroixia coronata</name>
    <dbReference type="NCBI Taxonomy" id="796925"/>
    <lineage>
        <taxon>Eukaryota</taxon>
        <taxon>Fungi</taxon>
        <taxon>Fungi incertae sedis</taxon>
        <taxon>Zoopagomycota</taxon>
        <taxon>Entomophthoromycotina</taxon>
        <taxon>Entomophthoromycetes</taxon>
        <taxon>Entomophthorales</taxon>
        <taxon>Ancylistaceae</taxon>
        <taxon>Conidiobolus</taxon>
    </lineage>
</organism>